<keyword evidence="1" id="KW-1133">Transmembrane helix</keyword>
<name>K0PS85_9HYPH</name>
<proteinExistence type="predicted"/>
<dbReference type="HOGENOM" id="CLU_2411147_0_0_5"/>
<dbReference type="STRING" id="1211777.BN77_p30013"/>
<evidence type="ECO:0000256" key="1">
    <source>
        <dbReference type="SAM" id="Phobius"/>
    </source>
</evidence>
<keyword evidence="1" id="KW-0812">Transmembrane</keyword>
<reference evidence="2 3" key="1">
    <citation type="journal article" date="2013" name="Genome Announc.">
        <title>Draft Genome Sequence of Rhizobium mesoamericanum STM3625, a Nitrogen-Fixing Symbiont of Mimosa pudica Isolated in French Guiana (South America).</title>
        <authorList>
            <person name="Moulin L."/>
            <person name="Mornico D."/>
            <person name="Melkonian R."/>
            <person name="Klonowska A."/>
        </authorList>
    </citation>
    <scope>NUCLEOTIDE SEQUENCE [LARGE SCALE GENOMIC DNA]</scope>
    <source>
        <strain evidence="2 3">STM3625</strain>
    </source>
</reference>
<feature type="transmembrane region" description="Helical" evidence="1">
    <location>
        <begin position="24"/>
        <end position="41"/>
    </location>
</feature>
<dbReference type="AlphaFoldDB" id="K0PS85"/>
<keyword evidence="3" id="KW-1185">Reference proteome</keyword>
<comment type="caution">
    <text evidence="2">The sequence shown here is derived from an EMBL/GenBank/DDBJ whole genome shotgun (WGS) entry which is preliminary data.</text>
</comment>
<protein>
    <submittedName>
        <fullName evidence="2">Uncharacterized protein</fullName>
    </submittedName>
</protein>
<sequence length="92" mass="10129">MCIVGLTFLAPRAVAPFTAWDLTIARYGIFGLACLLLMVNRRFRPAGMAPSRLLIGLLLGGAGYVGYFVSAAWRREQCSAFRTAPLPFSMHY</sequence>
<organism evidence="2 3">
    <name type="scientific">Rhizobium mesoamericanum STM3625</name>
    <dbReference type="NCBI Taxonomy" id="1211777"/>
    <lineage>
        <taxon>Bacteria</taxon>
        <taxon>Pseudomonadati</taxon>
        <taxon>Pseudomonadota</taxon>
        <taxon>Alphaproteobacteria</taxon>
        <taxon>Hyphomicrobiales</taxon>
        <taxon>Rhizobiaceae</taxon>
        <taxon>Rhizobium/Agrobacterium group</taxon>
        <taxon>Rhizobium</taxon>
    </lineage>
</organism>
<dbReference type="EMBL" id="CANI01000050">
    <property type="protein sequence ID" value="CCM79591.1"/>
    <property type="molecule type" value="Genomic_DNA"/>
</dbReference>
<keyword evidence="1" id="KW-0472">Membrane</keyword>
<accession>K0PS85</accession>
<gene>
    <name evidence="2" type="ORF">BN77_p30013</name>
</gene>
<evidence type="ECO:0000313" key="2">
    <source>
        <dbReference type="EMBL" id="CCM79591.1"/>
    </source>
</evidence>
<evidence type="ECO:0000313" key="3">
    <source>
        <dbReference type="Proteomes" id="UP000009319"/>
    </source>
</evidence>
<dbReference type="Proteomes" id="UP000009319">
    <property type="component" value="Unassembled WGS sequence"/>
</dbReference>
<feature type="transmembrane region" description="Helical" evidence="1">
    <location>
        <begin position="53"/>
        <end position="73"/>
    </location>
</feature>